<dbReference type="SUPFAM" id="SSF55874">
    <property type="entry name" value="ATPase domain of HSP90 chaperone/DNA topoisomerase II/histidine kinase"/>
    <property type="match status" value="1"/>
</dbReference>
<evidence type="ECO:0000313" key="15">
    <source>
        <dbReference type="Proteomes" id="UP001149821"/>
    </source>
</evidence>
<dbReference type="InterPro" id="IPR003661">
    <property type="entry name" value="HisK_dim/P_dom"/>
</dbReference>
<dbReference type="PROSITE" id="PS50110">
    <property type="entry name" value="RESPONSE_REGULATORY"/>
    <property type="match status" value="1"/>
</dbReference>
<keyword evidence="4 7" id="KW-0597">Phosphoprotein</keyword>
<feature type="domain" description="PAC" evidence="12">
    <location>
        <begin position="315"/>
        <end position="367"/>
    </location>
</feature>
<evidence type="ECO:0000256" key="5">
    <source>
        <dbReference type="ARBA" id="ARBA00022679"/>
    </source>
</evidence>
<dbReference type="InterPro" id="IPR003660">
    <property type="entry name" value="HAMP_dom"/>
</dbReference>
<keyword evidence="6" id="KW-0418">Kinase</keyword>
<dbReference type="SUPFAM" id="SSF52172">
    <property type="entry name" value="CheY-like"/>
    <property type="match status" value="1"/>
</dbReference>
<evidence type="ECO:0000256" key="1">
    <source>
        <dbReference type="ARBA" id="ARBA00000085"/>
    </source>
</evidence>
<dbReference type="Pfam" id="PF13426">
    <property type="entry name" value="PAS_9"/>
    <property type="match status" value="1"/>
</dbReference>
<dbReference type="InterPro" id="IPR003594">
    <property type="entry name" value="HATPase_dom"/>
</dbReference>
<dbReference type="InterPro" id="IPR035965">
    <property type="entry name" value="PAS-like_dom_sf"/>
</dbReference>
<dbReference type="PANTHER" id="PTHR45339:SF5">
    <property type="entry name" value="HISTIDINE KINASE"/>
    <property type="match status" value="1"/>
</dbReference>
<dbReference type="CDD" id="cd06225">
    <property type="entry name" value="HAMP"/>
    <property type="match status" value="1"/>
</dbReference>
<dbReference type="NCBIfam" id="TIGR00229">
    <property type="entry name" value="sensory_box"/>
    <property type="match status" value="1"/>
</dbReference>
<evidence type="ECO:0000256" key="3">
    <source>
        <dbReference type="ARBA" id="ARBA00012438"/>
    </source>
</evidence>
<dbReference type="Proteomes" id="UP001149821">
    <property type="component" value="Unassembled WGS sequence"/>
</dbReference>
<dbReference type="GO" id="GO:0005524">
    <property type="term" value="F:ATP binding"/>
    <property type="evidence" value="ECO:0007669"/>
    <property type="project" value="UniProtKB-KW"/>
</dbReference>
<dbReference type="CDD" id="cd17546">
    <property type="entry name" value="REC_hyHK_CKI1_RcsC-like"/>
    <property type="match status" value="1"/>
</dbReference>
<dbReference type="RefSeq" id="WP_274146276.1">
    <property type="nucleotide sequence ID" value="NZ_JAJUBB010000039.1"/>
</dbReference>
<comment type="subcellular location">
    <subcellularLocation>
        <location evidence="2">Membrane</location>
    </subcellularLocation>
</comment>
<evidence type="ECO:0000256" key="6">
    <source>
        <dbReference type="ARBA" id="ARBA00022777"/>
    </source>
</evidence>
<dbReference type="EMBL" id="JAJUBB010000039">
    <property type="protein sequence ID" value="MDD1784381.1"/>
    <property type="molecule type" value="Genomic_DNA"/>
</dbReference>
<name>A0ABT5QVR7_9GAMM</name>
<keyword evidence="8" id="KW-0812">Transmembrane</keyword>
<dbReference type="InterPro" id="IPR000014">
    <property type="entry name" value="PAS"/>
</dbReference>
<dbReference type="InterPro" id="IPR005467">
    <property type="entry name" value="His_kinase_dom"/>
</dbReference>
<dbReference type="Pfam" id="PF00512">
    <property type="entry name" value="HisKA"/>
    <property type="match status" value="1"/>
</dbReference>
<dbReference type="PROSITE" id="PS50109">
    <property type="entry name" value="HIS_KIN"/>
    <property type="match status" value="1"/>
</dbReference>
<feature type="transmembrane region" description="Helical" evidence="8">
    <location>
        <begin position="6"/>
        <end position="30"/>
    </location>
</feature>
<keyword evidence="8" id="KW-0472">Membrane</keyword>
<feature type="modified residue" description="4-aspartylphosphate" evidence="7">
    <location>
        <position position="797"/>
    </location>
</feature>
<dbReference type="InterPro" id="IPR004358">
    <property type="entry name" value="Sig_transdc_His_kin-like_C"/>
</dbReference>
<reference evidence="14" key="1">
    <citation type="submission" date="2021-12" db="EMBL/GenBank/DDBJ databases">
        <title>Enterovibrio ZSDZ35 sp. nov. and Enterovibrio ZSDZ42 sp. nov., isolated from coastal seawater in Qingdao.</title>
        <authorList>
            <person name="Zhang P."/>
        </authorList>
    </citation>
    <scope>NUCLEOTIDE SEQUENCE</scope>
    <source>
        <strain evidence="14">ZSDZ35</strain>
    </source>
</reference>
<dbReference type="Gene3D" id="1.10.287.130">
    <property type="match status" value="1"/>
</dbReference>
<dbReference type="PROSITE" id="PS50113">
    <property type="entry name" value="PAC"/>
    <property type="match status" value="1"/>
</dbReference>
<dbReference type="PROSITE" id="PS50885">
    <property type="entry name" value="HAMP"/>
    <property type="match status" value="1"/>
</dbReference>
<dbReference type="SMART" id="SM00387">
    <property type="entry name" value="HATPase_c"/>
    <property type="match status" value="1"/>
</dbReference>
<keyword evidence="5" id="KW-0808">Transferase</keyword>
<evidence type="ECO:0000259" key="13">
    <source>
        <dbReference type="PROSITE" id="PS50885"/>
    </source>
</evidence>
<keyword evidence="15" id="KW-1185">Reference proteome</keyword>
<dbReference type="InterPro" id="IPR000700">
    <property type="entry name" value="PAS-assoc_C"/>
</dbReference>
<evidence type="ECO:0000256" key="4">
    <source>
        <dbReference type="ARBA" id="ARBA00022553"/>
    </source>
</evidence>
<dbReference type="SUPFAM" id="SSF47384">
    <property type="entry name" value="Homodimeric domain of signal transducing histidine kinase"/>
    <property type="match status" value="1"/>
</dbReference>
<dbReference type="PRINTS" id="PR00344">
    <property type="entry name" value="BCTRLSENSOR"/>
</dbReference>
<comment type="caution">
    <text evidence="14">The sequence shown here is derived from an EMBL/GenBank/DDBJ whole genome shotgun (WGS) entry which is preliminary data.</text>
</comment>
<evidence type="ECO:0000256" key="8">
    <source>
        <dbReference type="SAM" id="Phobius"/>
    </source>
</evidence>
<dbReference type="SMART" id="SM00304">
    <property type="entry name" value="HAMP"/>
    <property type="match status" value="1"/>
</dbReference>
<proteinExistence type="predicted"/>
<comment type="catalytic activity">
    <reaction evidence="1">
        <text>ATP + protein L-histidine = ADP + protein N-phospho-L-histidine.</text>
        <dbReference type="EC" id="2.7.13.3"/>
    </reaction>
</comment>
<keyword evidence="8" id="KW-1133">Transmembrane helix</keyword>
<dbReference type="InterPro" id="IPR011006">
    <property type="entry name" value="CheY-like_superfamily"/>
</dbReference>
<dbReference type="Gene3D" id="6.10.340.10">
    <property type="match status" value="1"/>
</dbReference>
<evidence type="ECO:0000256" key="7">
    <source>
        <dbReference type="PROSITE-ProRule" id="PRU00169"/>
    </source>
</evidence>
<organism evidence="14 15">
    <name type="scientific">Enterovibrio qingdaonensis</name>
    <dbReference type="NCBI Taxonomy" id="2899818"/>
    <lineage>
        <taxon>Bacteria</taxon>
        <taxon>Pseudomonadati</taxon>
        <taxon>Pseudomonadota</taxon>
        <taxon>Gammaproteobacteria</taxon>
        <taxon>Vibrionales</taxon>
        <taxon>Vibrionaceae</taxon>
        <taxon>Enterovibrio</taxon>
    </lineage>
</organism>
<dbReference type="Gene3D" id="3.30.450.20">
    <property type="entry name" value="PAS domain"/>
    <property type="match status" value="1"/>
</dbReference>
<evidence type="ECO:0000259" key="11">
    <source>
        <dbReference type="PROSITE" id="PS50112"/>
    </source>
</evidence>
<dbReference type="CDD" id="cd16922">
    <property type="entry name" value="HATPase_EvgS-ArcB-TorS-like"/>
    <property type="match status" value="1"/>
</dbReference>
<feature type="domain" description="Histidine kinase" evidence="9">
    <location>
        <begin position="385"/>
        <end position="606"/>
    </location>
</feature>
<feature type="domain" description="HAMP" evidence="13">
    <location>
        <begin position="174"/>
        <end position="226"/>
    </location>
</feature>
<dbReference type="SMART" id="SM00388">
    <property type="entry name" value="HisKA"/>
    <property type="match status" value="1"/>
</dbReference>
<protein>
    <recommendedName>
        <fullName evidence="3">histidine kinase</fullName>
        <ecNumber evidence="3">2.7.13.3</ecNumber>
    </recommendedName>
</protein>
<sequence length="878" mass="97900">MTFRLKTILGIAFIELILLAILVASGLSWLKDSNERLIIDNGEYLSNTFAIATRDAIISTDLANLRAFADEAVREGDIVYIRIKNDQEQILAEASNISAETINPNYSQSPSEADDGIYDVQRNVTIDEWRVGQIEVGLDITSFSQLIHQAQKYGISLAGLEIALVALFSFVFGTLLTRQLAALQTGAASIQENGPGETIPVKGKDEVAQVAQAFNDMSVALYHSYQEISYEKNRFKQLAAQNKMLAELVEQSHEGYLVTDAEGRILRTNHAISTLFGKQETSFKNVFIRDVLINDDNDTEGSTAISEAFELVQTRQFKTQYQKDEDTILWLEVSISPILSVENVADNYAFIVRDVSERHEYEVQLKTALAKAKSATRAKSEFLANMSHEIRTPMNGIIGMSDILQDTTLSDEQHEYVDIINSSSLNLLALINDILDFSKLEANKVSLSNEPFCLRDLIEESMSLVAYEALKKDLSVVLDLPPDLPTQLLGDKFRLRQILNNLLGNAVKFTEHGYVKVIVTHEGMTQDQIILTLAMEDTGIGIPEGKVTQITNAFEQADNSSSRRYEGTGLGLSITKRLLQLHDSELNISSKEGQGSTFSFSIRFDITGKNEDTKNALVGKHIAIVNADPMHRSILSRYFEYWGSSVEYLTTQTQLIGGSHYDAAVILFSQYNAFNDLTPCPSVGILPDLRHIQRVNNTDNNWQLITKPLRMLQLLAALRVLLDIKQEVAYVHLTESLPPISPAISGLKVVVVDDVQYNRKVLHQYLKEISRDMTFVSNGEQALALYRSEPYDILLTDVSMPDIDGYELTRLIREFEHYHGLDPAYIIGLSAHADLDDTKLALEAGMNDYLTKPIHRAFLIKALNAAATARANLLASNS</sequence>
<dbReference type="PANTHER" id="PTHR45339">
    <property type="entry name" value="HYBRID SIGNAL TRANSDUCTION HISTIDINE KINASE J"/>
    <property type="match status" value="1"/>
</dbReference>
<dbReference type="PROSITE" id="PS50112">
    <property type="entry name" value="PAS"/>
    <property type="match status" value="1"/>
</dbReference>
<feature type="domain" description="PAS" evidence="11">
    <location>
        <begin position="241"/>
        <end position="277"/>
    </location>
</feature>
<evidence type="ECO:0000259" key="10">
    <source>
        <dbReference type="PROSITE" id="PS50110"/>
    </source>
</evidence>
<dbReference type="Gene3D" id="3.30.565.10">
    <property type="entry name" value="Histidine kinase-like ATPase, C-terminal domain"/>
    <property type="match status" value="1"/>
</dbReference>
<dbReference type="Gene3D" id="3.40.50.2300">
    <property type="match status" value="1"/>
</dbReference>
<dbReference type="InterPro" id="IPR001789">
    <property type="entry name" value="Sig_transdc_resp-reg_receiver"/>
</dbReference>
<dbReference type="SMART" id="SM00448">
    <property type="entry name" value="REC"/>
    <property type="match status" value="1"/>
</dbReference>
<dbReference type="SUPFAM" id="SSF55785">
    <property type="entry name" value="PYP-like sensor domain (PAS domain)"/>
    <property type="match status" value="1"/>
</dbReference>
<dbReference type="InterPro" id="IPR036890">
    <property type="entry name" value="HATPase_C_sf"/>
</dbReference>
<dbReference type="CDD" id="cd00082">
    <property type="entry name" value="HisKA"/>
    <property type="match status" value="1"/>
</dbReference>
<dbReference type="CDD" id="cd00130">
    <property type="entry name" value="PAS"/>
    <property type="match status" value="1"/>
</dbReference>
<feature type="domain" description="Response regulatory" evidence="10">
    <location>
        <begin position="748"/>
        <end position="867"/>
    </location>
</feature>
<evidence type="ECO:0000259" key="12">
    <source>
        <dbReference type="PROSITE" id="PS50113"/>
    </source>
</evidence>
<dbReference type="Pfam" id="PF02518">
    <property type="entry name" value="HATPase_c"/>
    <property type="match status" value="1"/>
</dbReference>
<dbReference type="Pfam" id="PF00072">
    <property type="entry name" value="Response_reg"/>
    <property type="match status" value="1"/>
</dbReference>
<dbReference type="Pfam" id="PF00672">
    <property type="entry name" value="HAMP"/>
    <property type="match status" value="1"/>
</dbReference>
<accession>A0ABT5QVR7</accession>
<dbReference type="EC" id="2.7.13.3" evidence="3"/>
<gene>
    <name evidence="14" type="ORF">LRP49_24690</name>
</gene>
<keyword evidence="14" id="KW-0547">Nucleotide-binding</keyword>
<dbReference type="InterPro" id="IPR036097">
    <property type="entry name" value="HisK_dim/P_sf"/>
</dbReference>
<evidence type="ECO:0000256" key="2">
    <source>
        <dbReference type="ARBA" id="ARBA00004370"/>
    </source>
</evidence>
<keyword evidence="14" id="KW-0067">ATP-binding</keyword>
<evidence type="ECO:0000313" key="14">
    <source>
        <dbReference type="EMBL" id="MDD1784381.1"/>
    </source>
</evidence>
<evidence type="ECO:0000259" key="9">
    <source>
        <dbReference type="PROSITE" id="PS50109"/>
    </source>
</evidence>